<dbReference type="Gene3D" id="1.10.8.430">
    <property type="entry name" value="Helical domain of apoptotic protease-activating factors"/>
    <property type="match status" value="1"/>
</dbReference>
<dbReference type="GO" id="GO:0006952">
    <property type="term" value="P:defense response"/>
    <property type="evidence" value="ECO:0007669"/>
    <property type="project" value="InterPro"/>
</dbReference>
<dbReference type="GO" id="GO:0043531">
    <property type="term" value="F:ADP binding"/>
    <property type="evidence" value="ECO:0007669"/>
    <property type="project" value="InterPro"/>
</dbReference>
<dbReference type="Proteomes" id="UP000265520">
    <property type="component" value="Unassembled WGS sequence"/>
</dbReference>
<feature type="non-terminal residue" evidence="1">
    <location>
        <position position="114"/>
    </location>
</feature>
<organism evidence="1 2">
    <name type="scientific">Trifolium medium</name>
    <dbReference type="NCBI Taxonomy" id="97028"/>
    <lineage>
        <taxon>Eukaryota</taxon>
        <taxon>Viridiplantae</taxon>
        <taxon>Streptophyta</taxon>
        <taxon>Embryophyta</taxon>
        <taxon>Tracheophyta</taxon>
        <taxon>Spermatophyta</taxon>
        <taxon>Magnoliopsida</taxon>
        <taxon>eudicotyledons</taxon>
        <taxon>Gunneridae</taxon>
        <taxon>Pentapetalae</taxon>
        <taxon>rosids</taxon>
        <taxon>fabids</taxon>
        <taxon>Fabales</taxon>
        <taxon>Fabaceae</taxon>
        <taxon>Papilionoideae</taxon>
        <taxon>50 kb inversion clade</taxon>
        <taxon>NPAAA clade</taxon>
        <taxon>Hologalegina</taxon>
        <taxon>IRL clade</taxon>
        <taxon>Trifolieae</taxon>
        <taxon>Trifolium</taxon>
    </lineage>
</organism>
<dbReference type="InterPro" id="IPR027417">
    <property type="entry name" value="P-loop_NTPase"/>
</dbReference>
<accession>A0A392QLM7</accession>
<keyword evidence="2" id="KW-1185">Reference proteome</keyword>
<dbReference type="InterPro" id="IPR044974">
    <property type="entry name" value="Disease_R_plants"/>
</dbReference>
<proteinExistence type="predicted"/>
<evidence type="ECO:0000313" key="2">
    <source>
        <dbReference type="Proteomes" id="UP000265520"/>
    </source>
</evidence>
<sequence>MLDGRVDGIYKVKKWKVEESLKLFSLGAFKQRHPKEGYEVLSKRAVAYAGGIPLALKVLGSHLYSRGTDFWESELKHLENNVESLSKIEKVLKGSYDGLTIREKEIFLDIAFFY</sequence>
<reference evidence="1 2" key="1">
    <citation type="journal article" date="2018" name="Front. Plant Sci.">
        <title>Red Clover (Trifolium pratense) and Zigzag Clover (T. medium) - A Picture of Genomic Similarities and Differences.</title>
        <authorList>
            <person name="Dluhosova J."/>
            <person name="Istvanek J."/>
            <person name="Nedelnik J."/>
            <person name="Repkova J."/>
        </authorList>
    </citation>
    <scope>NUCLEOTIDE SEQUENCE [LARGE SCALE GENOMIC DNA]</scope>
    <source>
        <strain evidence="2">cv. 10/8</strain>
        <tissue evidence="1">Leaf</tissue>
    </source>
</reference>
<protein>
    <submittedName>
        <fullName evidence="1">TMV resistance protein N-like</fullName>
    </submittedName>
</protein>
<name>A0A392QLM7_9FABA</name>
<comment type="caution">
    <text evidence="1">The sequence shown here is derived from an EMBL/GenBank/DDBJ whole genome shotgun (WGS) entry which is preliminary data.</text>
</comment>
<dbReference type="AlphaFoldDB" id="A0A392QLM7"/>
<dbReference type="SUPFAM" id="SSF52540">
    <property type="entry name" value="P-loop containing nucleoside triphosphate hydrolases"/>
    <property type="match status" value="1"/>
</dbReference>
<dbReference type="InterPro" id="IPR042197">
    <property type="entry name" value="Apaf_helical"/>
</dbReference>
<dbReference type="EMBL" id="LXQA010142197">
    <property type="protein sequence ID" value="MCI24570.1"/>
    <property type="molecule type" value="Genomic_DNA"/>
</dbReference>
<dbReference type="PANTHER" id="PTHR11017:SF562">
    <property type="entry name" value="ADP-RIBOSYL CYCLASE_CYCLIC ADP-RIBOSE HYDROLASE"/>
    <property type="match status" value="1"/>
</dbReference>
<evidence type="ECO:0000313" key="1">
    <source>
        <dbReference type="EMBL" id="MCI24570.1"/>
    </source>
</evidence>
<dbReference type="PANTHER" id="PTHR11017">
    <property type="entry name" value="LEUCINE-RICH REPEAT-CONTAINING PROTEIN"/>
    <property type="match status" value="1"/>
</dbReference>